<gene>
    <name evidence="1" type="ORF">NDU88_002421</name>
</gene>
<keyword evidence="2" id="KW-1185">Reference proteome</keyword>
<dbReference type="Proteomes" id="UP001066276">
    <property type="component" value="Chromosome 4_1"/>
</dbReference>
<proteinExistence type="predicted"/>
<organism evidence="1 2">
    <name type="scientific">Pleurodeles waltl</name>
    <name type="common">Iberian ribbed newt</name>
    <dbReference type="NCBI Taxonomy" id="8319"/>
    <lineage>
        <taxon>Eukaryota</taxon>
        <taxon>Metazoa</taxon>
        <taxon>Chordata</taxon>
        <taxon>Craniata</taxon>
        <taxon>Vertebrata</taxon>
        <taxon>Euteleostomi</taxon>
        <taxon>Amphibia</taxon>
        <taxon>Batrachia</taxon>
        <taxon>Caudata</taxon>
        <taxon>Salamandroidea</taxon>
        <taxon>Salamandridae</taxon>
        <taxon>Pleurodelinae</taxon>
        <taxon>Pleurodeles</taxon>
    </lineage>
</organism>
<comment type="caution">
    <text evidence="1">The sequence shown here is derived from an EMBL/GenBank/DDBJ whole genome shotgun (WGS) entry which is preliminary data.</text>
</comment>
<reference evidence="1" key="1">
    <citation type="journal article" date="2022" name="bioRxiv">
        <title>Sequencing and chromosome-scale assembly of the giantPleurodeles waltlgenome.</title>
        <authorList>
            <person name="Brown T."/>
            <person name="Elewa A."/>
            <person name="Iarovenko S."/>
            <person name="Subramanian E."/>
            <person name="Araus A.J."/>
            <person name="Petzold A."/>
            <person name="Susuki M."/>
            <person name="Suzuki K.-i.T."/>
            <person name="Hayashi T."/>
            <person name="Toyoda A."/>
            <person name="Oliveira C."/>
            <person name="Osipova E."/>
            <person name="Leigh N.D."/>
            <person name="Simon A."/>
            <person name="Yun M.H."/>
        </authorList>
    </citation>
    <scope>NUCLEOTIDE SEQUENCE</scope>
    <source>
        <strain evidence="1">20211129_DDA</strain>
        <tissue evidence="1">Liver</tissue>
    </source>
</reference>
<evidence type="ECO:0000313" key="2">
    <source>
        <dbReference type="Proteomes" id="UP001066276"/>
    </source>
</evidence>
<name>A0AAV7T372_PLEWA</name>
<sequence length="96" mass="10437">MWRSARNRSASTTQPRPPIECVRALLGVLKLPFLSSMLFSQRHLTETVVRRHFPVSAYGFVELRLSCPPSGVLAEPVSVSGCSCSSARLGLTGSHP</sequence>
<protein>
    <submittedName>
        <fullName evidence="1">Uncharacterized protein</fullName>
    </submittedName>
</protein>
<dbReference type="AlphaFoldDB" id="A0AAV7T372"/>
<dbReference type="EMBL" id="JANPWB010000007">
    <property type="protein sequence ID" value="KAJ1170546.1"/>
    <property type="molecule type" value="Genomic_DNA"/>
</dbReference>
<evidence type="ECO:0000313" key="1">
    <source>
        <dbReference type="EMBL" id="KAJ1170546.1"/>
    </source>
</evidence>
<accession>A0AAV7T372</accession>